<keyword evidence="3" id="KW-1185">Reference proteome</keyword>
<dbReference type="InterPro" id="IPR037523">
    <property type="entry name" value="VOC_core"/>
</dbReference>
<dbReference type="EMBL" id="CP134876">
    <property type="protein sequence ID" value="WNM38074.1"/>
    <property type="molecule type" value="Genomic_DNA"/>
</dbReference>
<dbReference type="InterPro" id="IPR029068">
    <property type="entry name" value="Glyas_Bleomycin-R_OHBP_Dase"/>
</dbReference>
<dbReference type="PROSITE" id="PS51819">
    <property type="entry name" value="VOC"/>
    <property type="match status" value="1"/>
</dbReference>
<reference evidence="2 3" key="1">
    <citation type="submission" date="2023-09" db="EMBL/GenBank/DDBJ databases">
        <title>Micromonospora halotolerans DSM 45598 genome sequence.</title>
        <authorList>
            <person name="Mo P."/>
        </authorList>
    </citation>
    <scope>NUCLEOTIDE SEQUENCE [LARGE SCALE GENOMIC DNA]</scope>
    <source>
        <strain evidence="2 3">DSM 45598</strain>
    </source>
</reference>
<evidence type="ECO:0000313" key="2">
    <source>
        <dbReference type="EMBL" id="WNM38074.1"/>
    </source>
</evidence>
<protein>
    <submittedName>
        <fullName evidence="2">VOC family protein</fullName>
    </submittedName>
</protein>
<dbReference type="Pfam" id="PF00903">
    <property type="entry name" value="Glyoxalase"/>
    <property type="match status" value="1"/>
</dbReference>
<sequence length="205" mass="21786">MSATDARSDDASRSTDVKLEVVVLPVADVDRAKEFYGRLGWRLDRTPPGVVQFTPPGSGCSVQFGPTLTAAAPGSAKGYLVVSDIEAARGELVAAGVEVSGVFHVGPAGPVGGRDPERRSYVSRASFTDPDGNEWLLQEITTRLPGRMAADVTSYTSATDLAGALRRAAAAHGEHEKRIGATDENWPDWYAAYLVREQAGEELPT</sequence>
<dbReference type="Gene3D" id="3.10.180.10">
    <property type="entry name" value="2,3-Dihydroxybiphenyl 1,2-Dioxygenase, domain 1"/>
    <property type="match status" value="1"/>
</dbReference>
<gene>
    <name evidence="2" type="ORF">RMN56_23440</name>
</gene>
<feature type="domain" description="VOC" evidence="1">
    <location>
        <begin position="18"/>
        <end position="140"/>
    </location>
</feature>
<name>A0ABY9ZRZ4_9ACTN</name>
<dbReference type="Proteomes" id="UP001303001">
    <property type="component" value="Chromosome"/>
</dbReference>
<accession>A0ABY9ZRZ4</accession>
<organism evidence="2 3">
    <name type="scientific">Micromonospora halotolerans</name>
    <dbReference type="NCBI Taxonomy" id="709879"/>
    <lineage>
        <taxon>Bacteria</taxon>
        <taxon>Bacillati</taxon>
        <taxon>Actinomycetota</taxon>
        <taxon>Actinomycetes</taxon>
        <taxon>Micromonosporales</taxon>
        <taxon>Micromonosporaceae</taxon>
        <taxon>Micromonospora</taxon>
    </lineage>
</organism>
<dbReference type="InterPro" id="IPR004360">
    <property type="entry name" value="Glyas_Fos-R_dOase_dom"/>
</dbReference>
<dbReference type="SUPFAM" id="SSF54593">
    <property type="entry name" value="Glyoxalase/Bleomycin resistance protein/Dihydroxybiphenyl dioxygenase"/>
    <property type="match status" value="1"/>
</dbReference>
<proteinExistence type="predicted"/>
<evidence type="ECO:0000313" key="3">
    <source>
        <dbReference type="Proteomes" id="UP001303001"/>
    </source>
</evidence>
<evidence type="ECO:0000259" key="1">
    <source>
        <dbReference type="PROSITE" id="PS51819"/>
    </source>
</evidence>
<dbReference type="RefSeq" id="WP_313719693.1">
    <property type="nucleotide sequence ID" value="NZ_CP134876.1"/>
</dbReference>